<dbReference type="SUPFAM" id="SSF51395">
    <property type="entry name" value="FMN-linked oxidoreductases"/>
    <property type="match status" value="1"/>
</dbReference>
<protein>
    <submittedName>
        <fullName evidence="1">NADH:flavin oxidoreductase, Old Yellow enzyme family protein</fullName>
    </submittedName>
</protein>
<dbReference type="Gene3D" id="3.20.20.70">
    <property type="entry name" value="Aldolase class I"/>
    <property type="match status" value="1"/>
</dbReference>
<dbReference type="STRING" id="314271.RB2654_23638"/>
<dbReference type="InterPro" id="IPR013785">
    <property type="entry name" value="Aldolase_TIM"/>
</dbReference>
<dbReference type="Proteomes" id="UP000002931">
    <property type="component" value="Unassembled WGS sequence"/>
</dbReference>
<organism evidence="1 2">
    <name type="scientific">Maritimibacter alkaliphilus HTCC2654</name>
    <dbReference type="NCBI Taxonomy" id="314271"/>
    <lineage>
        <taxon>Bacteria</taxon>
        <taxon>Pseudomonadati</taxon>
        <taxon>Pseudomonadota</taxon>
        <taxon>Alphaproteobacteria</taxon>
        <taxon>Rhodobacterales</taxon>
        <taxon>Roseobacteraceae</taxon>
        <taxon>Maritimibacter</taxon>
    </lineage>
</organism>
<accession>A3VKA3</accession>
<evidence type="ECO:0000313" key="1">
    <source>
        <dbReference type="EMBL" id="EAQ11408.1"/>
    </source>
</evidence>
<reference evidence="1 2" key="1">
    <citation type="journal article" date="2010" name="J. Bacteriol.">
        <title>Genome sequences of Pelagibaca bermudensis HTCC2601T and Maritimibacter alkaliphilus HTCC2654T, the type strains of two marine Roseobacter genera.</title>
        <authorList>
            <person name="Thrash J.C."/>
            <person name="Cho J.C."/>
            <person name="Ferriera S."/>
            <person name="Johnson J."/>
            <person name="Vergin K.L."/>
            <person name="Giovannoni S.J."/>
        </authorList>
    </citation>
    <scope>NUCLEOTIDE SEQUENCE [LARGE SCALE GENOMIC DNA]</scope>
    <source>
        <strain evidence="1 2">HTCC2654</strain>
    </source>
</reference>
<dbReference type="AlphaFoldDB" id="A3VKA3"/>
<evidence type="ECO:0000313" key="2">
    <source>
        <dbReference type="Proteomes" id="UP000002931"/>
    </source>
</evidence>
<keyword evidence="2" id="KW-1185">Reference proteome</keyword>
<proteinExistence type="predicted"/>
<comment type="caution">
    <text evidence="1">The sequence shown here is derived from an EMBL/GenBank/DDBJ whole genome shotgun (WGS) entry which is preliminary data.</text>
</comment>
<name>A3VKA3_9RHOB</name>
<dbReference type="HOGENOM" id="CLU_2676926_0_0_5"/>
<sequence length="75" mass="8600">MTRKGPLMTARFPHLFAPLKIRDMALRNRIMAPPHGRIIADPQVSEREYAKYAAYWLTRARAGLGWMDGVNAFID</sequence>
<dbReference type="EMBL" id="AAMT01000016">
    <property type="protein sequence ID" value="EAQ11408.1"/>
    <property type="molecule type" value="Genomic_DNA"/>
</dbReference>
<gene>
    <name evidence="1" type="ORF">RB2654_23638</name>
</gene>
<feature type="non-terminal residue" evidence="1">
    <location>
        <position position="75"/>
    </location>
</feature>